<feature type="transmembrane region" description="Helical" evidence="1">
    <location>
        <begin position="65"/>
        <end position="93"/>
    </location>
</feature>
<keyword evidence="1" id="KW-0812">Transmembrane</keyword>
<keyword evidence="1" id="KW-0472">Membrane</keyword>
<keyword evidence="3" id="KW-1185">Reference proteome</keyword>
<dbReference type="AlphaFoldDB" id="A0A7W9H109"/>
<proteinExistence type="predicted"/>
<keyword evidence="1" id="KW-1133">Transmembrane helix</keyword>
<protein>
    <submittedName>
        <fullName evidence="2">Uncharacterized protein</fullName>
    </submittedName>
</protein>
<comment type="caution">
    <text evidence="2">The sequence shown here is derived from an EMBL/GenBank/DDBJ whole genome shotgun (WGS) entry which is preliminary data.</text>
</comment>
<dbReference type="Proteomes" id="UP000590647">
    <property type="component" value="Unassembled WGS sequence"/>
</dbReference>
<evidence type="ECO:0000256" key="1">
    <source>
        <dbReference type="SAM" id="Phobius"/>
    </source>
</evidence>
<evidence type="ECO:0000313" key="2">
    <source>
        <dbReference type="EMBL" id="MBB5793732.1"/>
    </source>
</evidence>
<name>A0A7W9H109_9ACTN</name>
<organism evidence="2 3">
    <name type="scientific">Streptomyces caelestis</name>
    <dbReference type="NCBI Taxonomy" id="36816"/>
    <lineage>
        <taxon>Bacteria</taxon>
        <taxon>Bacillati</taxon>
        <taxon>Actinomycetota</taxon>
        <taxon>Actinomycetes</taxon>
        <taxon>Kitasatosporales</taxon>
        <taxon>Streptomycetaceae</taxon>
        <taxon>Streptomyces</taxon>
    </lineage>
</organism>
<sequence length="159" mass="17653">MSLCPRCGGDWTHSVLRIVDEGRIPREQRREGGPAYAPLAGRLALAPEPPGAPGVGIVAAATLPWFAVFALIGPLIWLVPAGVDVLVLVLAGLRTRRTRRQIHAGAALAYPLWRDAWYCYRCDVVWRRGNRAEVMSPARFQGEIWARGGYLDLMRRTPR</sequence>
<reference evidence="2 3" key="1">
    <citation type="submission" date="2020-08" db="EMBL/GenBank/DDBJ databases">
        <title>Sequencing the genomes of 1000 actinobacteria strains.</title>
        <authorList>
            <person name="Klenk H.-P."/>
        </authorList>
    </citation>
    <scope>NUCLEOTIDE SEQUENCE [LARGE SCALE GENOMIC DNA]</scope>
    <source>
        <strain evidence="2 3">DSM 40084</strain>
    </source>
</reference>
<dbReference type="EMBL" id="JACHNE010000001">
    <property type="protein sequence ID" value="MBB5793732.1"/>
    <property type="molecule type" value="Genomic_DNA"/>
</dbReference>
<accession>A0A7W9H109</accession>
<dbReference type="RefSeq" id="WP_184982131.1">
    <property type="nucleotide sequence ID" value="NZ_JACHNE010000001.1"/>
</dbReference>
<gene>
    <name evidence="2" type="ORF">HDA41_001696</name>
</gene>
<evidence type="ECO:0000313" key="3">
    <source>
        <dbReference type="Proteomes" id="UP000590647"/>
    </source>
</evidence>